<dbReference type="EMBL" id="BPLR01013625">
    <property type="protein sequence ID" value="GIY62501.1"/>
    <property type="molecule type" value="Genomic_DNA"/>
</dbReference>
<protein>
    <submittedName>
        <fullName evidence="1">Uncharacterized protein</fullName>
    </submittedName>
</protein>
<organism evidence="1 2">
    <name type="scientific">Caerostris extrusa</name>
    <name type="common">Bark spider</name>
    <name type="synonym">Caerostris bankana</name>
    <dbReference type="NCBI Taxonomy" id="172846"/>
    <lineage>
        <taxon>Eukaryota</taxon>
        <taxon>Metazoa</taxon>
        <taxon>Ecdysozoa</taxon>
        <taxon>Arthropoda</taxon>
        <taxon>Chelicerata</taxon>
        <taxon>Arachnida</taxon>
        <taxon>Araneae</taxon>
        <taxon>Araneomorphae</taxon>
        <taxon>Entelegynae</taxon>
        <taxon>Araneoidea</taxon>
        <taxon>Araneidae</taxon>
        <taxon>Caerostris</taxon>
    </lineage>
</organism>
<dbReference type="Proteomes" id="UP001054945">
    <property type="component" value="Unassembled WGS sequence"/>
</dbReference>
<dbReference type="AlphaFoldDB" id="A0AAV4UX76"/>
<sequence>MRMNLFRFPADLEIRCVLGATYHQCMNRLPFPILYRHRLKLTRFKFTFGIRFAELLKGALRSQLDYTGVPLNHSKHTAGFLDLFTLRREDHLRTASPPIKTDVPPEPVNEWQDRIPLCNVLNKMVSLSVPVDLCQFYPRTD</sequence>
<keyword evidence="2" id="KW-1185">Reference proteome</keyword>
<comment type="caution">
    <text evidence="1">The sequence shown here is derived from an EMBL/GenBank/DDBJ whole genome shotgun (WGS) entry which is preliminary data.</text>
</comment>
<evidence type="ECO:0000313" key="1">
    <source>
        <dbReference type="EMBL" id="GIY62501.1"/>
    </source>
</evidence>
<evidence type="ECO:0000313" key="2">
    <source>
        <dbReference type="Proteomes" id="UP001054945"/>
    </source>
</evidence>
<name>A0AAV4UX76_CAEEX</name>
<gene>
    <name evidence="1" type="ORF">CEXT_449321</name>
</gene>
<reference evidence="1 2" key="1">
    <citation type="submission" date="2021-06" db="EMBL/GenBank/DDBJ databases">
        <title>Caerostris extrusa draft genome.</title>
        <authorList>
            <person name="Kono N."/>
            <person name="Arakawa K."/>
        </authorList>
    </citation>
    <scope>NUCLEOTIDE SEQUENCE [LARGE SCALE GENOMIC DNA]</scope>
</reference>
<accession>A0AAV4UX76</accession>
<proteinExistence type="predicted"/>